<reference evidence="4 5" key="1">
    <citation type="submission" date="2020-01" db="EMBL/GenBank/DDBJ databases">
        <title>Genomes assembled from Gulf of Kutch pelagic sediment metagenomes.</title>
        <authorList>
            <person name="Chandrashekar M."/>
            <person name="Mahajan M.S."/>
            <person name="Dave K.J."/>
            <person name="Vatsa P."/>
            <person name="Nathani N.M."/>
        </authorList>
    </citation>
    <scope>NUCLEOTIDE SEQUENCE [LARGE SCALE GENOMIC DNA]</scope>
    <source>
        <strain evidence="4">KS3-K002</strain>
    </source>
</reference>
<feature type="domain" description="Aminomethyltransferase C-terminal" evidence="3">
    <location>
        <begin position="293"/>
        <end position="371"/>
    </location>
</feature>
<dbReference type="Proteomes" id="UP000702544">
    <property type="component" value="Unassembled WGS sequence"/>
</dbReference>
<organism evidence="4 5">
    <name type="scientific">Candidatus Kutchimonas denitrificans</name>
    <dbReference type="NCBI Taxonomy" id="3056748"/>
    <lineage>
        <taxon>Bacteria</taxon>
        <taxon>Pseudomonadati</taxon>
        <taxon>Gemmatimonadota</taxon>
        <taxon>Gemmatimonadia</taxon>
        <taxon>Candidatus Palauibacterales</taxon>
        <taxon>Candidatus Palauibacteraceae</taxon>
        <taxon>Candidatus Kutchimonas</taxon>
    </lineage>
</organism>
<evidence type="ECO:0000256" key="1">
    <source>
        <dbReference type="PIRSR" id="PIRSR006487-1"/>
    </source>
</evidence>
<evidence type="ECO:0000259" key="2">
    <source>
        <dbReference type="Pfam" id="PF01571"/>
    </source>
</evidence>
<evidence type="ECO:0000259" key="3">
    <source>
        <dbReference type="Pfam" id="PF08669"/>
    </source>
</evidence>
<dbReference type="Gene3D" id="3.30.1360.120">
    <property type="entry name" value="Probable tRNA modification gtpase trme, domain 1"/>
    <property type="match status" value="1"/>
</dbReference>
<dbReference type="InterPro" id="IPR029043">
    <property type="entry name" value="GcvT/YgfZ_C"/>
</dbReference>
<gene>
    <name evidence="4" type="ORF">GWO12_01210</name>
</gene>
<proteinExistence type="predicted"/>
<dbReference type="InterPro" id="IPR006222">
    <property type="entry name" value="GCVT_N"/>
</dbReference>
<dbReference type="EMBL" id="JAACAK010000010">
    <property type="protein sequence ID" value="NIR73724.1"/>
    <property type="molecule type" value="Genomic_DNA"/>
</dbReference>
<dbReference type="AlphaFoldDB" id="A0AAE5CC29"/>
<comment type="caution">
    <text evidence="4">The sequence shown here is derived from an EMBL/GenBank/DDBJ whole genome shotgun (WGS) entry which is preliminary data.</text>
</comment>
<evidence type="ECO:0000313" key="4">
    <source>
        <dbReference type="EMBL" id="NIR73724.1"/>
    </source>
</evidence>
<dbReference type="InterPro" id="IPR013977">
    <property type="entry name" value="GcvT_C"/>
</dbReference>
<feature type="binding site" evidence="1">
    <location>
        <position position="203"/>
    </location>
    <ligand>
        <name>substrate</name>
    </ligand>
</feature>
<dbReference type="InterPro" id="IPR028896">
    <property type="entry name" value="GcvT/YgfZ/DmdA"/>
</dbReference>
<dbReference type="Pfam" id="PF08669">
    <property type="entry name" value="GCV_T_C"/>
    <property type="match status" value="1"/>
</dbReference>
<name>A0AAE5CC29_9BACT</name>
<dbReference type="InterPro" id="IPR027266">
    <property type="entry name" value="TrmE/GcvT-like"/>
</dbReference>
<sequence>MSQVQCGARNRRTPYYEATQRYGPQGFTVYNHMYFPIRYDTFEAEFEALLNDVTLWDVSVERCLEISGPDGFAFAQLLTPRDLSKCAVGQAKYVLICDSDGGVINDPVMTRMEENTFWFALASSDALLFARGLKNAYPDLEVTIREADVAPLQVQGPKSRQLMEELVGPEVLDLKYYWWMRAEIEGIPVVVTRTGWTSELGYEVYLTDTSRGVALWEAIIKAGEPYNIRPTGPSDIRRIEGGIFNWGADMTYENNPLELGLERLVDWELPDDASISLPALREIKQRGVSRMINGVELDGDPFPTLNNLKWPIVEDGDRVGKVTSAIYTPRLKKNIGYAWLPTDKSKLGTTVTVESEWGTRTATVVEMPFVDASKKIPVS</sequence>
<dbReference type="SUPFAM" id="SSF103025">
    <property type="entry name" value="Folate-binding domain"/>
    <property type="match status" value="1"/>
</dbReference>
<dbReference type="Pfam" id="PF01571">
    <property type="entry name" value="GCV_T"/>
    <property type="match status" value="1"/>
</dbReference>
<dbReference type="PANTHER" id="PTHR43757:SF2">
    <property type="entry name" value="AMINOMETHYLTRANSFERASE, MITOCHONDRIAL"/>
    <property type="match status" value="1"/>
</dbReference>
<dbReference type="PIRSF" id="PIRSF006487">
    <property type="entry name" value="GcvT"/>
    <property type="match status" value="1"/>
</dbReference>
<dbReference type="PANTHER" id="PTHR43757">
    <property type="entry name" value="AMINOMETHYLTRANSFERASE"/>
    <property type="match status" value="1"/>
</dbReference>
<feature type="domain" description="GCVT N-terminal" evidence="2">
    <location>
        <begin position="16"/>
        <end position="268"/>
    </location>
</feature>
<protein>
    <submittedName>
        <fullName evidence="4">Glycine cleavage system protein T</fullName>
    </submittedName>
</protein>
<accession>A0AAE5CC29</accession>
<dbReference type="SUPFAM" id="SSF101790">
    <property type="entry name" value="Aminomethyltransferase beta-barrel domain"/>
    <property type="match status" value="1"/>
</dbReference>
<evidence type="ECO:0000313" key="5">
    <source>
        <dbReference type="Proteomes" id="UP000702544"/>
    </source>
</evidence>